<keyword evidence="2" id="KW-0255">Endonuclease</keyword>
<dbReference type="Gene3D" id="3.40.50.1010">
    <property type="entry name" value="5'-nuclease"/>
    <property type="match status" value="1"/>
</dbReference>
<dbReference type="InterPro" id="IPR002716">
    <property type="entry name" value="PIN_dom"/>
</dbReference>
<dbReference type="EMBL" id="WNDQ01000005">
    <property type="protein sequence ID" value="KAF1023363.1"/>
    <property type="molecule type" value="Genomic_DNA"/>
</dbReference>
<dbReference type="Proteomes" id="UP000461670">
    <property type="component" value="Unassembled WGS sequence"/>
</dbReference>
<proteinExistence type="predicted"/>
<keyword evidence="2" id="KW-0378">Hydrolase</keyword>
<protein>
    <submittedName>
        <fullName evidence="2">tRNA(fMet)-specific endonuclease VapC</fullName>
    </submittedName>
</protein>
<gene>
    <name evidence="2" type="primary">vapC_1</name>
    <name evidence="2" type="ORF">GAK30_00566</name>
</gene>
<dbReference type="SUPFAM" id="SSF88723">
    <property type="entry name" value="PIN domain-like"/>
    <property type="match status" value="1"/>
</dbReference>
<sequence>MKSTDTLTDTGFLVALFHDGDRHHADARRMLQTLAGSRLYTVWEVLTEAGHLLDDVGRLNLMRWTAAGRLTVLASDPATLGAMADFMERYADGGADLADVALVFAADRMGIYNILTVDRKDFDRYRSPNGRKLKRLWLKD</sequence>
<name>A0A7V8FRK2_9BURK</name>
<organism evidence="2 3">
    <name type="scientific">Paracidovorax wautersii</name>
    <dbReference type="NCBI Taxonomy" id="1177982"/>
    <lineage>
        <taxon>Bacteria</taxon>
        <taxon>Pseudomonadati</taxon>
        <taxon>Pseudomonadota</taxon>
        <taxon>Betaproteobacteria</taxon>
        <taxon>Burkholderiales</taxon>
        <taxon>Comamonadaceae</taxon>
        <taxon>Paracidovorax</taxon>
    </lineage>
</organism>
<feature type="domain" description="PIN" evidence="1">
    <location>
        <begin position="8"/>
        <end position="125"/>
    </location>
</feature>
<reference evidence="3" key="1">
    <citation type="journal article" date="2020" name="MBio">
        <title>Horizontal gene transfer to a defensive symbiont with a reduced genome amongst a multipartite beetle microbiome.</title>
        <authorList>
            <person name="Waterworth S.C."/>
            <person name="Florez L.V."/>
            <person name="Rees E.R."/>
            <person name="Hertweck C."/>
            <person name="Kaltenpoth M."/>
            <person name="Kwan J.C."/>
        </authorList>
    </citation>
    <scope>NUCLEOTIDE SEQUENCE [LARGE SCALE GENOMIC DNA]</scope>
</reference>
<dbReference type="InterPro" id="IPR029060">
    <property type="entry name" value="PIN-like_dom_sf"/>
</dbReference>
<evidence type="ECO:0000259" key="1">
    <source>
        <dbReference type="Pfam" id="PF01850"/>
    </source>
</evidence>
<dbReference type="Pfam" id="PF01850">
    <property type="entry name" value="PIN"/>
    <property type="match status" value="1"/>
</dbReference>
<dbReference type="GO" id="GO:0004519">
    <property type="term" value="F:endonuclease activity"/>
    <property type="evidence" value="ECO:0007669"/>
    <property type="project" value="UniProtKB-KW"/>
</dbReference>
<accession>A0A7V8FRK2</accession>
<keyword evidence="2" id="KW-0540">Nuclease</keyword>
<dbReference type="AlphaFoldDB" id="A0A7V8FRK2"/>
<evidence type="ECO:0000313" key="2">
    <source>
        <dbReference type="EMBL" id="KAF1023363.1"/>
    </source>
</evidence>
<evidence type="ECO:0000313" key="3">
    <source>
        <dbReference type="Proteomes" id="UP000461670"/>
    </source>
</evidence>
<comment type="caution">
    <text evidence="2">The sequence shown here is derived from an EMBL/GenBank/DDBJ whole genome shotgun (WGS) entry which is preliminary data.</text>
</comment>